<comment type="caution">
    <text evidence="2">The sequence shown here is derived from an EMBL/GenBank/DDBJ whole genome shotgun (WGS) entry which is preliminary data.</text>
</comment>
<keyword evidence="1" id="KW-0472">Membrane</keyword>
<name>A0ABS3B1F7_9XANT</name>
<keyword evidence="1" id="KW-1133">Transmembrane helix</keyword>
<proteinExistence type="predicted"/>
<keyword evidence="1" id="KW-0812">Transmembrane</keyword>
<feature type="transmembrane region" description="Helical" evidence="1">
    <location>
        <begin position="66"/>
        <end position="88"/>
    </location>
</feature>
<accession>A0ABS3B1F7</accession>
<evidence type="ECO:0000313" key="2">
    <source>
        <dbReference type="EMBL" id="MBN6102167.1"/>
    </source>
</evidence>
<protein>
    <submittedName>
        <fullName evidence="2">Uncharacterized protein</fullName>
    </submittedName>
</protein>
<dbReference type="EMBL" id="JAFIWB010000006">
    <property type="protein sequence ID" value="MBN6102167.1"/>
    <property type="molecule type" value="Genomic_DNA"/>
</dbReference>
<organism evidence="2 3">
    <name type="scientific">Xanthomonas bonasiae</name>
    <dbReference type="NCBI Taxonomy" id="2810351"/>
    <lineage>
        <taxon>Bacteria</taxon>
        <taxon>Pseudomonadati</taxon>
        <taxon>Pseudomonadota</taxon>
        <taxon>Gammaproteobacteria</taxon>
        <taxon>Lysobacterales</taxon>
        <taxon>Lysobacteraceae</taxon>
        <taxon>Xanthomonas</taxon>
    </lineage>
</organism>
<feature type="transmembrane region" description="Helical" evidence="1">
    <location>
        <begin position="108"/>
        <end position="125"/>
    </location>
</feature>
<keyword evidence="3" id="KW-1185">Reference proteome</keyword>
<reference evidence="2 3" key="1">
    <citation type="submission" date="2021-02" db="EMBL/GenBank/DDBJ databases">
        <title>Taxonomically Unique Crown Gall-Associated Xanthomonas Stains Have Deficiency in Virulence Repertories.</title>
        <authorList>
            <person name="Mafakheri H."/>
            <person name="Taghavi S.M."/>
            <person name="Dimkic I."/>
            <person name="Nemanja K."/>
            <person name="Osdaghi E."/>
        </authorList>
    </citation>
    <scope>NUCLEOTIDE SEQUENCE [LARGE SCALE GENOMIC DNA]</scope>
    <source>
        <strain evidence="2 3">FX4</strain>
    </source>
</reference>
<gene>
    <name evidence="2" type="ORF">JR064_08335</name>
</gene>
<dbReference type="Proteomes" id="UP000695802">
    <property type="component" value="Unassembled WGS sequence"/>
</dbReference>
<evidence type="ECO:0000313" key="3">
    <source>
        <dbReference type="Proteomes" id="UP000695802"/>
    </source>
</evidence>
<sequence>MLARTNVTELVAPAAVEQVTHQPVRPEPPPAQRPLSSTADPFQYHLATTEIVGKLQERTTRPAVRAFGWLVFGVPMALFGLMLLQLVWYDAALHAWKIPHTVGGALRTLFGTASALAFVAAYPYFTRRRGAAAG</sequence>
<evidence type="ECO:0000256" key="1">
    <source>
        <dbReference type="SAM" id="Phobius"/>
    </source>
</evidence>